<dbReference type="InterPro" id="IPR057713">
    <property type="entry name" value="DUF7953"/>
</dbReference>
<evidence type="ECO:0000313" key="4">
    <source>
        <dbReference type="Proteomes" id="UP001172457"/>
    </source>
</evidence>
<accession>A0AA38TDR5</accession>
<dbReference type="AlphaFoldDB" id="A0AA38TDR5"/>
<organism evidence="3 4">
    <name type="scientific">Centaurea solstitialis</name>
    <name type="common">yellow star-thistle</name>
    <dbReference type="NCBI Taxonomy" id="347529"/>
    <lineage>
        <taxon>Eukaryota</taxon>
        <taxon>Viridiplantae</taxon>
        <taxon>Streptophyta</taxon>
        <taxon>Embryophyta</taxon>
        <taxon>Tracheophyta</taxon>
        <taxon>Spermatophyta</taxon>
        <taxon>Magnoliopsida</taxon>
        <taxon>eudicotyledons</taxon>
        <taxon>Gunneridae</taxon>
        <taxon>Pentapetalae</taxon>
        <taxon>asterids</taxon>
        <taxon>campanulids</taxon>
        <taxon>Asterales</taxon>
        <taxon>Asteraceae</taxon>
        <taxon>Carduoideae</taxon>
        <taxon>Cardueae</taxon>
        <taxon>Centaureinae</taxon>
        <taxon>Centaurea</taxon>
    </lineage>
</organism>
<protein>
    <recommendedName>
        <fullName evidence="2">DUF7953 domain-containing protein</fullName>
    </recommendedName>
</protein>
<keyword evidence="1" id="KW-0472">Membrane</keyword>
<evidence type="ECO:0000313" key="3">
    <source>
        <dbReference type="EMBL" id="KAJ9559078.1"/>
    </source>
</evidence>
<sequence>MYVHVCSKHVWCDIICLLVDFYVFVGLLVFFLDAELLLSAEVTLDSLEIYKNHEWISSNPKVYFQCSGEKKSNLPDVKKTNHVYKFKGEESFQPLTDFQSKKCKRCGFYESEHIKFDDVFDEWEFCPSDFSASDGRYIRTKDKEFNATFLCPDCIKHDQPTKIDSHLHPDEEGHGMRWTIMIALISVAAFIVFIVGLFVAYKYWQKRKRQQEQARFLKLFEDTDDVEDELGIDSI</sequence>
<feature type="transmembrane region" description="Helical" evidence="1">
    <location>
        <begin position="12"/>
        <end position="32"/>
    </location>
</feature>
<proteinExistence type="predicted"/>
<gene>
    <name evidence="3" type="ORF">OSB04_013692</name>
</gene>
<dbReference type="PANTHER" id="PTHR33780">
    <property type="entry name" value="EXPRESSED PROTEIN"/>
    <property type="match status" value="1"/>
</dbReference>
<name>A0AA38TDR5_9ASTR</name>
<feature type="transmembrane region" description="Helical" evidence="1">
    <location>
        <begin position="178"/>
        <end position="201"/>
    </location>
</feature>
<keyword evidence="1" id="KW-1133">Transmembrane helix</keyword>
<keyword evidence="1" id="KW-0812">Transmembrane</keyword>
<comment type="caution">
    <text evidence="3">The sequence shown here is derived from an EMBL/GenBank/DDBJ whole genome shotgun (WGS) entry which is preliminary data.</text>
</comment>
<dbReference type="Proteomes" id="UP001172457">
    <property type="component" value="Chromosome 3"/>
</dbReference>
<dbReference type="Pfam" id="PF25829">
    <property type="entry name" value="DUF7953"/>
    <property type="match status" value="1"/>
</dbReference>
<evidence type="ECO:0000259" key="2">
    <source>
        <dbReference type="Pfam" id="PF25829"/>
    </source>
</evidence>
<dbReference type="PANTHER" id="PTHR33780:SF3">
    <property type="entry name" value="EXPRESSED PROTEIN"/>
    <property type="match status" value="1"/>
</dbReference>
<evidence type="ECO:0000256" key="1">
    <source>
        <dbReference type="SAM" id="Phobius"/>
    </source>
</evidence>
<dbReference type="EMBL" id="JARYMX010000003">
    <property type="protein sequence ID" value="KAJ9559078.1"/>
    <property type="molecule type" value="Genomic_DNA"/>
</dbReference>
<feature type="domain" description="DUF7953" evidence="2">
    <location>
        <begin position="39"/>
        <end position="152"/>
    </location>
</feature>
<reference evidence="3" key="1">
    <citation type="submission" date="2023-03" db="EMBL/GenBank/DDBJ databases">
        <title>Chromosome-scale reference genome and RAD-based genetic map of yellow starthistle (Centaurea solstitialis) reveal putative structural variation and QTLs associated with invader traits.</title>
        <authorList>
            <person name="Reatini B."/>
            <person name="Cang F.A."/>
            <person name="Jiang Q."/>
            <person name="Mckibben M.T.W."/>
            <person name="Barker M.S."/>
            <person name="Rieseberg L.H."/>
            <person name="Dlugosch K.M."/>
        </authorList>
    </citation>
    <scope>NUCLEOTIDE SEQUENCE</scope>
    <source>
        <strain evidence="3">CAN-66</strain>
        <tissue evidence="3">Leaf</tissue>
    </source>
</reference>
<keyword evidence="4" id="KW-1185">Reference proteome</keyword>